<keyword evidence="3" id="KW-1185">Reference proteome</keyword>
<reference evidence="2 3" key="1">
    <citation type="journal article" date="2021" name="Int. J. Syst. Evol. Microbiol.">
        <title>Amazonocrinis nigriterrae gen. nov., sp. nov., Atlanticothrix silvestris gen. nov., sp. nov. and Dendronalium phyllosphericum gen. nov., sp. nov., nostocacean cyanobacteria from Brazilian environments.</title>
        <authorList>
            <person name="Alvarenga D.O."/>
            <person name="Andreote A.P.D."/>
            <person name="Branco L.H.Z."/>
            <person name="Delbaje E."/>
            <person name="Cruz R.B."/>
            <person name="Varani A.M."/>
            <person name="Fiore M.F."/>
        </authorList>
    </citation>
    <scope>NUCLEOTIDE SEQUENCE [LARGE SCALE GENOMIC DNA]</scope>
    <source>
        <strain evidence="2 3">CENA67</strain>
    </source>
</reference>
<protein>
    <submittedName>
        <fullName evidence="2">Uncharacterized protein</fullName>
    </submittedName>
</protein>
<keyword evidence="1" id="KW-0175">Coiled coil</keyword>
<dbReference type="EMBL" id="JAECZC010000102">
    <property type="protein sequence ID" value="MBH8566762.1"/>
    <property type="molecule type" value="Genomic_DNA"/>
</dbReference>
<organism evidence="2 3">
    <name type="scientific">Amazonocrinis nigriterrae CENA67</name>
    <dbReference type="NCBI Taxonomy" id="2794033"/>
    <lineage>
        <taxon>Bacteria</taxon>
        <taxon>Bacillati</taxon>
        <taxon>Cyanobacteriota</taxon>
        <taxon>Cyanophyceae</taxon>
        <taxon>Nostocales</taxon>
        <taxon>Nostocaceae</taxon>
        <taxon>Amazonocrinis</taxon>
        <taxon>Amazonocrinis nigriterrae</taxon>
    </lineage>
</organism>
<dbReference type="Proteomes" id="UP000632766">
    <property type="component" value="Unassembled WGS sequence"/>
</dbReference>
<proteinExistence type="predicted"/>
<dbReference type="RefSeq" id="WP_198128494.1">
    <property type="nucleotide sequence ID" value="NZ_JAECZC010000102.1"/>
</dbReference>
<evidence type="ECO:0000313" key="2">
    <source>
        <dbReference type="EMBL" id="MBH8566762.1"/>
    </source>
</evidence>
<comment type="caution">
    <text evidence="2">The sequence shown here is derived from an EMBL/GenBank/DDBJ whole genome shotgun (WGS) entry which is preliminary data.</text>
</comment>
<name>A0A8J7I0C1_9NOST</name>
<accession>A0A8J7I0C1</accession>
<gene>
    <name evidence="2" type="ORF">I8748_32200</name>
</gene>
<sequence>MNYKQLLQETKAKQQQAAADRQKAEEIITRVQATLKRIDKLEAEAP</sequence>
<feature type="coiled-coil region" evidence="1">
    <location>
        <begin position="7"/>
        <end position="44"/>
    </location>
</feature>
<dbReference type="AlphaFoldDB" id="A0A8J7I0C1"/>
<evidence type="ECO:0000256" key="1">
    <source>
        <dbReference type="SAM" id="Coils"/>
    </source>
</evidence>
<evidence type="ECO:0000313" key="3">
    <source>
        <dbReference type="Proteomes" id="UP000632766"/>
    </source>
</evidence>